<name>A0A5J4L8F1_9ACTN</name>
<reference evidence="1 2" key="1">
    <citation type="submission" date="2019-10" db="EMBL/GenBank/DDBJ databases">
        <title>Whole genome shotgun sequence of Streptomyces angustmyceticus NBRC 3934.</title>
        <authorList>
            <person name="Hosoyama A."/>
            <person name="Ichikawa N."/>
            <person name="Kimura A."/>
            <person name="Kitahashi Y."/>
            <person name="Komaki H."/>
            <person name="Uohara A."/>
        </authorList>
    </citation>
    <scope>NUCLEOTIDE SEQUENCE [LARGE SCALE GENOMIC DNA]</scope>
    <source>
        <strain evidence="1 2">NBRC 3934</strain>
    </source>
</reference>
<evidence type="ECO:0000313" key="2">
    <source>
        <dbReference type="Proteomes" id="UP000325598"/>
    </source>
</evidence>
<protein>
    <submittedName>
        <fullName evidence="1">Uncharacterized protein</fullName>
    </submittedName>
</protein>
<gene>
    <name evidence="1" type="ORF">San01_29200</name>
</gene>
<evidence type="ECO:0000313" key="1">
    <source>
        <dbReference type="EMBL" id="GES30433.1"/>
    </source>
</evidence>
<accession>A0A5J4L8F1</accession>
<organism evidence="1 2">
    <name type="scientific">Streptomyces angustmyceticus</name>
    <dbReference type="NCBI Taxonomy" id="285578"/>
    <lineage>
        <taxon>Bacteria</taxon>
        <taxon>Bacillati</taxon>
        <taxon>Actinomycetota</taxon>
        <taxon>Actinomycetes</taxon>
        <taxon>Kitasatosporales</taxon>
        <taxon>Streptomycetaceae</taxon>
        <taxon>Streptomyces</taxon>
    </lineage>
</organism>
<comment type="caution">
    <text evidence="1">The sequence shown here is derived from an EMBL/GenBank/DDBJ whole genome shotgun (WGS) entry which is preliminary data.</text>
</comment>
<proteinExistence type="predicted"/>
<dbReference type="Proteomes" id="UP000325598">
    <property type="component" value="Unassembled WGS sequence"/>
</dbReference>
<keyword evidence="2" id="KW-1185">Reference proteome</keyword>
<dbReference type="AlphaFoldDB" id="A0A5J4L8F1"/>
<sequence>MAGSFTGRPSAASAGRNAARNVDVRGVIGCTSAKRAALRAGTLTAVRRKHGTKSRGRSSVIYFRRKGASLVSPLSGGVRKLSDQEIRCA</sequence>
<dbReference type="EMBL" id="BLAG01000008">
    <property type="protein sequence ID" value="GES30433.1"/>
    <property type="molecule type" value="Genomic_DNA"/>
</dbReference>